<dbReference type="OrthoDB" id="8744489at2"/>
<feature type="coiled-coil region" evidence="6">
    <location>
        <begin position="616"/>
        <end position="643"/>
    </location>
</feature>
<comment type="subcellular location">
    <subcellularLocation>
        <location evidence="1">Membrane</location>
    </subcellularLocation>
</comment>
<dbReference type="SMART" id="SM00304">
    <property type="entry name" value="HAMP"/>
    <property type="match status" value="1"/>
</dbReference>
<evidence type="ECO:0000313" key="10">
    <source>
        <dbReference type="EMBL" id="RLK57539.1"/>
    </source>
</evidence>
<dbReference type="CDD" id="cd06225">
    <property type="entry name" value="HAMP"/>
    <property type="match status" value="1"/>
</dbReference>
<dbReference type="SMART" id="SM00283">
    <property type="entry name" value="MA"/>
    <property type="match status" value="1"/>
</dbReference>
<evidence type="ECO:0000256" key="5">
    <source>
        <dbReference type="PROSITE-ProRule" id="PRU00284"/>
    </source>
</evidence>
<dbReference type="AlphaFoldDB" id="A0A498CHL4"/>
<keyword evidence="2" id="KW-0488">Methylation</keyword>
<dbReference type="SUPFAM" id="SSF58104">
    <property type="entry name" value="Methyl-accepting chemotaxis protein (MCP) signaling domain"/>
    <property type="match status" value="1"/>
</dbReference>
<dbReference type="FunFam" id="1.10.287.950:FF:000001">
    <property type="entry name" value="Methyl-accepting chemotaxis sensory transducer"/>
    <property type="match status" value="1"/>
</dbReference>
<comment type="caution">
    <text evidence="10">The sequence shown here is derived from an EMBL/GenBank/DDBJ whole genome shotgun (WGS) entry which is preliminary data.</text>
</comment>
<evidence type="ECO:0000256" key="3">
    <source>
        <dbReference type="ARBA" id="ARBA00023224"/>
    </source>
</evidence>
<sequence>MSVVPRRLSLFVARLGDRFGFRLAQPPRLAALGRLSVAQKLRASLLICGLGLLAVAVVYGWTGHDTERAAQTFAAHQQEAALAATLATEIADARRLQTRYASTFDGSDREALQAAQQRLQATLAELQRDPHDAGSAGALRELAARAGDFAEGITALNARVDEMGRGDAGLRAQLEAAAATLEASVEAGARPVLIAQLQKMRREESLLLLTGDAAHTDRASEQKLPFDLSLAEARLDAETQEALRTQMEAYQGALLAYTAARIGLDVEAQSLAESAAQIGPGLQALQQAQAQALAAARERQAARASTMGIVFALTLLLVAAVLIATLLLVLRAVRQPITDTLRFAEDIAEDRLDTVLPLHNPHDEIGQLAARLRHMQQRLRERIEAERAVARDNTRARQALDSAQTGVMVLDGEGRIGFLNHALLTELQLTHADWSGQPAAALHPAFASLLPMLQRGQRASREIEHAGIRYQLVITPIVEHDQLLGAAVEWRSRALETTVENEVAALVDAAARGELHGRIAVEDKQGFVKTLALSINHLLDTFQSNLSGVQGLLSALSQGDLRVRMQGDFHGVFARLRDDANATVMQLTDIVARIQQASLAINHAAGEIVAGNHDLSDRTERQAAHLEETASSMEELAATVRQNADSAQQANQLAIRAAEVAARGGESVAQVVTTMADIALSSHRIGEITGVIDGIAFQTNILALNAAVEAARAGEQGRSFAVVASEVRLLAQRSADAARQIKQLIEATVERVDAGTRQVDSAGATMGEIVGSVQRVTAIMASISAASQQQTAGIEQVSQTLLQMDGSTQQNAALVEEASASARALDRQASLLGEAVDAFVVTPPPSAPRVRAMA</sequence>
<dbReference type="Proteomes" id="UP000274786">
    <property type="component" value="Unassembled WGS sequence"/>
</dbReference>
<evidence type="ECO:0000256" key="4">
    <source>
        <dbReference type="ARBA" id="ARBA00029447"/>
    </source>
</evidence>
<organism evidence="10 11">
    <name type="scientific">Stenotrophomonas rhizophila</name>
    <dbReference type="NCBI Taxonomy" id="216778"/>
    <lineage>
        <taxon>Bacteria</taxon>
        <taxon>Pseudomonadati</taxon>
        <taxon>Pseudomonadota</taxon>
        <taxon>Gammaproteobacteria</taxon>
        <taxon>Lysobacterales</taxon>
        <taxon>Lysobacteraceae</taxon>
        <taxon>Stenotrophomonas</taxon>
    </lineage>
</organism>
<feature type="transmembrane region" description="Helical" evidence="7">
    <location>
        <begin position="41"/>
        <end position="61"/>
    </location>
</feature>
<dbReference type="Gene3D" id="1.10.287.950">
    <property type="entry name" value="Methyl-accepting chemotaxis protein"/>
    <property type="match status" value="1"/>
</dbReference>
<dbReference type="InterPro" id="IPR003660">
    <property type="entry name" value="HAMP_dom"/>
</dbReference>
<dbReference type="Gene3D" id="6.10.340.10">
    <property type="match status" value="1"/>
</dbReference>
<dbReference type="CDD" id="cd11386">
    <property type="entry name" value="MCP_signal"/>
    <property type="match status" value="1"/>
</dbReference>
<reference evidence="10 11" key="1">
    <citation type="submission" date="2018-10" db="EMBL/GenBank/DDBJ databases">
        <title>Comparative analysis of microorganisms from saline springs in Andes Mountain Range, Colombia.</title>
        <authorList>
            <person name="Rubin E."/>
        </authorList>
    </citation>
    <scope>NUCLEOTIDE SEQUENCE [LARGE SCALE GENOMIC DNA]</scope>
    <source>
        <strain evidence="10 11">USBA GBX 843</strain>
    </source>
</reference>
<dbReference type="PANTHER" id="PTHR43531:SF14">
    <property type="entry name" value="METHYL-ACCEPTING CHEMOTAXIS PROTEIN I-RELATED"/>
    <property type="match status" value="1"/>
</dbReference>
<feature type="domain" description="HAMP" evidence="9">
    <location>
        <begin position="331"/>
        <end position="384"/>
    </location>
</feature>
<keyword evidence="7" id="KW-0812">Transmembrane</keyword>
<dbReference type="PROSITE" id="PS50111">
    <property type="entry name" value="CHEMOTAXIS_TRANSDUC_2"/>
    <property type="match status" value="1"/>
</dbReference>
<proteinExistence type="inferred from homology"/>
<dbReference type="GO" id="GO:0004888">
    <property type="term" value="F:transmembrane signaling receptor activity"/>
    <property type="evidence" value="ECO:0007669"/>
    <property type="project" value="InterPro"/>
</dbReference>
<evidence type="ECO:0000259" key="9">
    <source>
        <dbReference type="PROSITE" id="PS50885"/>
    </source>
</evidence>
<evidence type="ECO:0000256" key="2">
    <source>
        <dbReference type="ARBA" id="ARBA00022481"/>
    </source>
</evidence>
<dbReference type="SUPFAM" id="SSF158472">
    <property type="entry name" value="HAMP domain-like"/>
    <property type="match status" value="1"/>
</dbReference>
<dbReference type="EMBL" id="RCDC01000004">
    <property type="protein sequence ID" value="RLK57539.1"/>
    <property type="molecule type" value="Genomic_DNA"/>
</dbReference>
<dbReference type="Pfam" id="PF00015">
    <property type="entry name" value="MCPsignal"/>
    <property type="match status" value="1"/>
</dbReference>
<dbReference type="Gene3D" id="1.20.120.1530">
    <property type="match status" value="1"/>
</dbReference>
<dbReference type="Pfam" id="PF00672">
    <property type="entry name" value="HAMP"/>
    <property type="match status" value="1"/>
</dbReference>
<dbReference type="InterPro" id="IPR004089">
    <property type="entry name" value="MCPsignal_dom"/>
</dbReference>
<feature type="domain" description="Methyl-accepting transducer" evidence="8">
    <location>
        <begin position="597"/>
        <end position="826"/>
    </location>
</feature>
<dbReference type="RefSeq" id="WP_121041287.1">
    <property type="nucleotide sequence ID" value="NZ_RCDC01000004.1"/>
</dbReference>
<dbReference type="PANTHER" id="PTHR43531">
    <property type="entry name" value="PROTEIN ICFG"/>
    <property type="match status" value="1"/>
</dbReference>
<dbReference type="InterPro" id="IPR051310">
    <property type="entry name" value="MCP_chemotaxis"/>
</dbReference>
<dbReference type="InterPro" id="IPR000014">
    <property type="entry name" value="PAS"/>
</dbReference>
<dbReference type="Gene3D" id="3.30.450.20">
    <property type="entry name" value="PAS domain"/>
    <property type="match status" value="1"/>
</dbReference>
<dbReference type="SUPFAM" id="SSF55785">
    <property type="entry name" value="PYP-like sensor domain (PAS domain)"/>
    <property type="match status" value="1"/>
</dbReference>
<evidence type="ECO:0000256" key="6">
    <source>
        <dbReference type="SAM" id="Coils"/>
    </source>
</evidence>
<dbReference type="GO" id="GO:0005886">
    <property type="term" value="C:plasma membrane"/>
    <property type="evidence" value="ECO:0007669"/>
    <property type="project" value="TreeGrafter"/>
</dbReference>
<dbReference type="PROSITE" id="PS50885">
    <property type="entry name" value="HAMP"/>
    <property type="match status" value="1"/>
</dbReference>
<dbReference type="PRINTS" id="PR00260">
    <property type="entry name" value="CHEMTRNSDUCR"/>
</dbReference>
<accession>A0A498CHL4</accession>
<dbReference type="SMART" id="SM00091">
    <property type="entry name" value="PAS"/>
    <property type="match status" value="1"/>
</dbReference>
<keyword evidence="7" id="KW-1133">Transmembrane helix</keyword>
<dbReference type="GO" id="GO:0006935">
    <property type="term" value="P:chemotaxis"/>
    <property type="evidence" value="ECO:0007669"/>
    <property type="project" value="InterPro"/>
</dbReference>
<feature type="transmembrane region" description="Helical" evidence="7">
    <location>
        <begin position="307"/>
        <end position="330"/>
    </location>
</feature>
<evidence type="ECO:0000259" key="8">
    <source>
        <dbReference type="PROSITE" id="PS50111"/>
    </source>
</evidence>
<keyword evidence="3 5" id="KW-0807">Transducer</keyword>
<evidence type="ECO:0000256" key="7">
    <source>
        <dbReference type="SAM" id="Phobius"/>
    </source>
</evidence>
<keyword evidence="6" id="KW-0175">Coiled coil</keyword>
<protein>
    <submittedName>
        <fullName evidence="10">Methyl-accepting chemotaxis protein</fullName>
    </submittedName>
</protein>
<keyword evidence="7" id="KW-0472">Membrane</keyword>
<evidence type="ECO:0000313" key="11">
    <source>
        <dbReference type="Proteomes" id="UP000274786"/>
    </source>
</evidence>
<dbReference type="InterPro" id="IPR035965">
    <property type="entry name" value="PAS-like_dom_sf"/>
</dbReference>
<dbReference type="GO" id="GO:0007165">
    <property type="term" value="P:signal transduction"/>
    <property type="evidence" value="ECO:0007669"/>
    <property type="project" value="UniProtKB-KW"/>
</dbReference>
<dbReference type="InterPro" id="IPR004090">
    <property type="entry name" value="Chemotax_Me-accpt_rcpt"/>
</dbReference>
<name>A0A498CHL4_9GAMM</name>
<comment type="similarity">
    <text evidence="4">Belongs to the methyl-accepting chemotaxis (MCP) protein family.</text>
</comment>
<gene>
    <name evidence="10" type="ORF">BCL79_1946</name>
</gene>
<evidence type="ECO:0000256" key="1">
    <source>
        <dbReference type="ARBA" id="ARBA00004370"/>
    </source>
</evidence>